<dbReference type="Proteomes" id="UP000465302">
    <property type="component" value="Unassembled WGS sequence"/>
</dbReference>
<keyword evidence="2" id="KW-0238">DNA-binding</keyword>
<dbReference type="GO" id="GO:0003677">
    <property type="term" value="F:DNA binding"/>
    <property type="evidence" value="ECO:0007669"/>
    <property type="project" value="UniProtKB-KW"/>
</dbReference>
<dbReference type="EMBL" id="BLKS01000001">
    <property type="protein sequence ID" value="GFG50043.1"/>
    <property type="molecule type" value="Genomic_DNA"/>
</dbReference>
<reference evidence="6 7" key="1">
    <citation type="submission" date="2017-10" db="EMBL/GenBank/DDBJ databases">
        <title>The new phylogeny of genus Mycobacterium.</title>
        <authorList>
            <person name="Tortoli E."/>
            <person name="Trovato A."/>
            <person name="Cirillo D.M."/>
        </authorList>
    </citation>
    <scope>NUCLEOTIDE SEQUENCE [LARGE SCALE GENOMIC DNA]</scope>
    <source>
        <strain evidence="6 7">CCUG37673</strain>
    </source>
</reference>
<dbReference type="GO" id="GO:0003700">
    <property type="term" value="F:DNA-binding transcription factor activity"/>
    <property type="evidence" value="ECO:0007669"/>
    <property type="project" value="InterPro"/>
</dbReference>
<evidence type="ECO:0000313" key="6">
    <source>
        <dbReference type="EMBL" id="PEG41722.1"/>
    </source>
</evidence>
<evidence type="ECO:0000313" key="8">
    <source>
        <dbReference type="Proteomes" id="UP000465302"/>
    </source>
</evidence>
<organism evidence="6 7">
    <name type="scientific">Mycolicibacterium agri</name>
    <name type="common">Mycobacterium agri</name>
    <dbReference type="NCBI Taxonomy" id="36811"/>
    <lineage>
        <taxon>Bacteria</taxon>
        <taxon>Bacillati</taxon>
        <taxon>Actinomycetota</taxon>
        <taxon>Actinomycetes</taxon>
        <taxon>Mycobacteriales</taxon>
        <taxon>Mycobacteriaceae</taxon>
        <taxon>Mycolicibacterium</taxon>
    </lineage>
</organism>
<keyword evidence="1" id="KW-0805">Transcription regulation</keyword>
<evidence type="ECO:0000256" key="2">
    <source>
        <dbReference type="ARBA" id="ARBA00023125"/>
    </source>
</evidence>
<dbReference type="Gene3D" id="1.20.120.530">
    <property type="entry name" value="GntR ligand-binding domain-like"/>
    <property type="match status" value="1"/>
</dbReference>
<dbReference type="EMBL" id="PDCP01000005">
    <property type="protein sequence ID" value="PEG41722.1"/>
    <property type="molecule type" value="Genomic_DNA"/>
</dbReference>
<dbReference type="SMART" id="SM00895">
    <property type="entry name" value="FCD"/>
    <property type="match status" value="1"/>
</dbReference>
<name>A0A2A7NC72_MYCAG</name>
<keyword evidence="7" id="KW-1185">Reference proteome</keyword>
<dbReference type="InterPro" id="IPR011711">
    <property type="entry name" value="GntR_C"/>
</dbReference>
<dbReference type="Pfam" id="PF07729">
    <property type="entry name" value="FCD"/>
    <property type="match status" value="1"/>
</dbReference>
<dbReference type="SUPFAM" id="SSF46785">
    <property type="entry name" value="Winged helix' DNA-binding domain"/>
    <property type="match status" value="1"/>
</dbReference>
<evidence type="ECO:0000259" key="4">
    <source>
        <dbReference type="PROSITE" id="PS50949"/>
    </source>
</evidence>
<proteinExistence type="predicted"/>
<evidence type="ECO:0000256" key="3">
    <source>
        <dbReference type="ARBA" id="ARBA00023163"/>
    </source>
</evidence>
<dbReference type="PANTHER" id="PTHR43537:SF5">
    <property type="entry name" value="UXU OPERON TRANSCRIPTIONAL REGULATOR"/>
    <property type="match status" value="1"/>
</dbReference>
<dbReference type="Gene3D" id="1.10.10.10">
    <property type="entry name" value="Winged helix-like DNA-binding domain superfamily/Winged helix DNA-binding domain"/>
    <property type="match status" value="1"/>
</dbReference>
<accession>A0A2A7NC72</accession>
<protein>
    <submittedName>
        <fullName evidence="6">GntR family transcriptional regulator</fullName>
    </submittedName>
</protein>
<dbReference type="RefSeq" id="WP_097938470.1">
    <property type="nucleotide sequence ID" value="NZ_BLKS01000001.1"/>
</dbReference>
<dbReference type="PANTHER" id="PTHR43537">
    <property type="entry name" value="TRANSCRIPTIONAL REGULATOR, GNTR FAMILY"/>
    <property type="match status" value="1"/>
</dbReference>
<gene>
    <name evidence="6" type="ORF">CQY20_04555</name>
    <name evidence="5" type="ORF">MAGR_14840</name>
</gene>
<dbReference type="InterPro" id="IPR008920">
    <property type="entry name" value="TF_FadR/GntR_C"/>
</dbReference>
<evidence type="ECO:0000313" key="5">
    <source>
        <dbReference type="EMBL" id="GFG50043.1"/>
    </source>
</evidence>
<dbReference type="AlphaFoldDB" id="A0A2A7NC72"/>
<reference evidence="5 8" key="2">
    <citation type="journal article" date="2019" name="Emerg. Microbes Infect.">
        <title>Comprehensive subspecies identification of 175 nontuberculous mycobacteria species based on 7547 genomic profiles.</title>
        <authorList>
            <person name="Matsumoto Y."/>
            <person name="Kinjo T."/>
            <person name="Motooka D."/>
            <person name="Nabeya D."/>
            <person name="Jung N."/>
            <person name="Uechi K."/>
            <person name="Horii T."/>
            <person name="Iida T."/>
            <person name="Fujita J."/>
            <person name="Nakamura S."/>
        </authorList>
    </citation>
    <scope>NUCLEOTIDE SEQUENCE [LARGE SCALE GENOMIC DNA]</scope>
    <source>
        <strain evidence="5 8">JCM 6377</strain>
    </source>
</reference>
<sequence length="254" mass="27946">MKLHGIRQPRVAEIVASRLRDEILSGRLKEGDVLPSQESLFQEYGVSPPALREAIHILETDGLISVRRGNVGGAVVRQPSADRTAHMISMVLQTRGSTPADVSEALLHLEPICAGMCASRQDRMTEVVPYLQAEIDLQTEQLEDLSRYVPNARRFHEALVSRCGNEPMILLIGSLELIWSAHESSVWSDDDVSHTTMRAALRDHQRLLDAIREGNAARAVRLASDHLAAARRNTLAAGGEKTIEAKLISRSPGQ</sequence>
<dbReference type="SMART" id="SM00345">
    <property type="entry name" value="HTH_GNTR"/>
    <property type="match status" value="1"/>
</dbReference>
<dbReference type="InterPro" id="IPR000524">
    <property type="entry name" value="Tscrpt_reg_HTH_GntR"/>
</dbReference>
<comment type="caution">
    <text evidence="6">The sequence shown here is derived from an EMBL/GenBank/DDBJ whole genome shotgun (WGS) entry which is preliminary data.</text>
</comment>
<dbReference type="InterPro" id="IPR036390">
    <property type="entry name" value="WH_DNA-bd_sf"/>
</dbReference>
<reference evidence="5" key="3">
    <citation type="submission" date="2020-02" db="EMBL/GenBank/DDBJ databases">
        <authorList>
            <person name="Matsumoto Y."/>
            <person name="Motooka D."/>
            <person name="Nakamura S."/>
        </authorList>
    </citation>
    <scope>NUCLEOTIDE SEQUENCE</scope>
    <source>
        <strain evidence="5">JCM 6377</strain>
    </source>
</reference>
<evidence type="ECO:0000313" key="7">
    <source>
        <dbReference type="Proteomes" id="UP000220914"/>
    </source>
</evidence>
<dbReference type="Pfam" id="PF00392">
    <property type="entry name" value="GntR"/>
    <property type="match status" value="1"/>
</dbReference>
<feature type="domain" description="HTH gntR-type" evidence="4">
    <location>
        <begin position="9"/>
        <end position="79"/>
    </location>
</feature>
<dbReference type="CDD" id="cd07377">
    <property type="entry name" value="WHTH_GntR"/>
    <property type="match status" value="1"/>
</dbReference>
<evidence type="ECO:0000256" key="1">
    <source>
        <dbReference type="ARBA" id="ARBA00023015"/>
    </source>
</evidence>
<dbReference type="InterPro" id="IPR036388">
    <property type="entry name" value="WH-like_DNA-bd_sf"/>
</dbReference>
<keyword evidence="3" id="KW-0804">Transcription</keyword>
<dbReference type="SUPFAM" id="SSF48008">
    <property type="entry name" value="GntR ligand-binding domain-like"/>
    <property type="match status" value="1"/>
</dbReference>
<dbReference type="OrthoDB" id="162505at2"/>
<dbReference type="PROSITE" id="PS50949">
    <property type="entry name" value="HTH_GNTR"/>
    <property type="match status" value="1"/>
</dbReference>
<dbReference type="Proteomes" id="UP000220914">
    <property type="component" value="Unassembled WGS sequence"/>
</dbReference>